<gene>
    <name evidence="2" type="ORF">CPOL0286_LOCUS5768</name>
</gene>
<organism evidence="2">
    <name type="scientific">Prymnesium polylepis</name>
    <dbReference type="NCBI Taxonomy" id="72548"/>
    <lineage>
        <taxon>Eukaryota</taxon>
        <taxon>Haptista</taxon>
        <taxon>Haptophyta</taxon>
        <taxon>Prymnesiophyceae</taxon>
        <taxon>Prymnesiales</taxon>
        <taxon>Prymnesiaceae</taxon>
        <taxon>Prymnesium</taxon>
    </lineage>
</organism>
<reference evidence="2" key="1">
    <citation type="submission" date="2021-01" db="EMBL/GenBank/DDBJ databases">
        <authorList>
            <person name="Corre E."/>
            <person name="Pelletier E."/>
            <person name="Niang G."/>
            <person name="Scheremetjew M."/>
            <person name="Finn R."/>
            <person name="Kale V."/>
            <person name="Holt S."/>
            <person name="Cochrane G."/>
            <person name="Meng A."/>
            <person name="Brown T."/>
            <person name="Cohen L."/>
        </authorList>
    </citation>
    <scope>NUCLEOTIDE SEQUENCE</scope>
    <source>
        <strain evidence="2">UIO037</strain>
    </source>
</reference>
<evidence type="ECO:0000313" key="2">
    <source>
        <dbReference type="EMBL" id="CAE2207657.1"/>
    </source>
</evidence>
<proteinExistence type="predicted"/>
<accession>A0A7S4M933</accession>
<sequence>MHLSAPRPRTDTTFTRRTPRTRERRVANVHGNAPAPSPQTRKPTTLTTRDAHPPCHGDYVEMPRFPLESHTRAHHTHTRTQRFNATADCLDPSHSHKSTHCIGKAKRTLQPFCLVAARGRQPIALPVLDVVLLHAKVGVGDLLGFALQPVRQERVVPRGVAPDEARLFRLVLRLDHRRVPEEDEVGRRAQETRAHRRSCRRHRFRVLA</sequence>
<feature type="compositionally biased region" description="Polar residues" evidence="1">
    <location>
        <begin position="38"/>
        <end position="48"/>
    </location>
</feature>
<feature type="region of interest" description="Disordered" evidence="1">
    <location>
        <begin position="1"/>
        <end position="49"/>
    </location>
</feature>
<evidence type="ECO:0000256" key="1">
    <source>
        <dbReference type="SAM" id="MobiDB-lite"/>
    </source>
</evidence>
<dbReference type="EMBL" id="HBKO01012959">
    <property type="protein sequence ID" value="CAE2207657.1"/>
    <property type="molecule type" value="Transcribed_RNA"/>
</dbReference>
<protein>
    <submittedName>
        <fullName evidence="2">Uncharacterized protein</fullName>
    </submittedName>
</protein>
<dbReference type="AlphaFoldDB" id="A0A7S4M933"/>
<name>A0A7S4M933_9EUKA</name>